<dbReference type="CDD" id="cd00878">
    <property type="entry name" value="Arf_Arl"/>
    <property type="match status" value="1"/>
</dbReference>
<protein>
    <recommendedName>
        <fullName evidence="8">ADP-ribosylation factor</fullName>
    </recommendedName>
</protein>
<evidence type="ECO:0008006" key="8">
    <source>
        <dbReference type="Google" id="ProtNLM"/>
    </source>
</evidence>
<keyword evidence="5" id="KW-0479">Metal-binding</keyword>
<name>A0A9P5RWF1_9FUNG</name>
<feature type="binding site" evidence="4">
    <location>
        <position position="73"/>
    </location>
    <ligand>
        <name>GTP</name>
        <dbReference type="ChEBI" id="CHEBI:37565"/>
    </ligand>
</feature>
<reference evidence="6" key="1">
    <citation type="journal article" date="2020" name="Fungal Divers.">
        <title>Resolving the Mortierellaceae phylogeny through synthesis of multi-gene phylogenetics and phylogenomics.</title>
        <authorList>
            <person name="Vandepol N."/>
            <person name="Liber J."/>
            <person name="Desiro A."/>
            <person name="Na H."/>
            <person name="Kennedy M."/>
            <person name="Barry K."/>
            <person name="Grigoriev I.V."/>
            <person name="Miller A.N."/>
            <person name="O'Donnell K."/>
            <person name="Stajich J.E."/>
            <person name="Bonito G."/>
        </authorList>
    </citation>
    <scope>NUCLEOTIDE SEQUENCE</scope>
    <source>
        <strain evidence="6">NRRL 6426</strain>
    </source>
</reference>
<evidence type="ECO:0000256" key="2">
    <source>
        <dbReference type="ARBA" id="ARBA00022741"/>
    </source>
</evidence>
<organism evidence="6 7">
    <name type="scientific">Linnemannia schmuckeri</name>
    <dbReference type="NCBI Taxonomy" id="64567"/>
    <lineage>
        <taxon>Eukaryota</taxon>
        <taxon>Fungi</taxon>
        <taxon>Fungi incertae sedis</taxon>
        <taxon>Mucoromycota</taxon>
        <taxon>Mortierellomycotina</taxon>
        <taxon>Mortierellomycetes</taxon>
        <taxon>Mortierellales</taxon>
        <taxon>Mortierellaceae</taxon>
        <taxon>Linnemannia</taxon>
    </lineage>
</organism>
<dbReference type="GO" id="GO:0003924">
    <property type="term" value="F:GTPase activity"/>
    <property type="evidence" value="ECO:0007669"/>
    <property type="project" value="InterPro"/>
</dbReference>
<feature type="binding site" evidence="4">
    <location>
        <begin position="128"/>
        <end position="131"/>
    </location>
    <ligand>
        <name>GTP</name>
        <dbReference type="ChEBI" id="CHEBI:37565"/>
    </ligand>
</feature>
<dbReference type="SMART" id="SM00177">
    <property type="entry name" value="ARF"/>
    <property type="match status" value="1"/>
</dbReference>
<dbReference type="InterPro" id="IPR006689">
    <property type="entry name" value="Small_GTPase_ARF/SAR"/>
</dbReference>
<dbReference type="EMBL" id="JAAAUQ010000568">
    <property type="protein sequence ID" value="KAF9149145.1"/>
    <property type="molecule type" value="Genomic_DNA"/>
</dbReference>
<gene>
    <name evidence="6" type="ORF">BG015_009077</name>
</gene>
<dbReference type="SUPFAM" id="SSF52540">
    <property type="entry name" value="P-loop containing nucleoside triphosphate hydrolases"/>
    <property type="match status" value="1"/>
</dbReference>
<dbReference type="Proteomes" id="UP000748756">
    <property type="component" value="Unassembled WGS sequence"/>
</dbReference>
<keyword evidence="3 4" id="KW-0342">GTP-binding</keyword>
<dbReference type="InterPro" id="IPR024156">
    <property type="entry name" value="Small_GTPase_ARF"/>
</dbReference>
<dbReference type="SMART" id="SM00178">
    <property type="entry name" value="SAR"/>
    <property type="match status" value="1"/>
</dbReference>
<dbReference type="Pfam" id="PF00025">
    <property type="entry name" value="Arf"/>
    <property type="match status" value="1"/>
</dbReference>
<evidence type="ECO:0000256" key="1">
    <source>
        <dbReference type="ARBA" id="ARBA00010290"/>
    </source>
</evidence>
<accession>A0A9P5RWF1</accession>
<feature type="binding site" evidence="4">
    <location>
        <begin position="25"/>
        <end position="32"/>
    </location>
    <ligand>
        <name>GTP</name>
        <dbReference type="ChEBI" id="CHEBI:37565"/>
    </ligand>
</feature>
<evidence type="ECO:0000256" key="5">
    <source>
        <dbReference type="PIRSR" id="PIRSR606689-2"/>
    </source>
</evidence>
<evidence type="ECO:0000313" key="7">
    <source>
        <dbReference type="Proteomes" id="UP000748756"/>
    </source>
</evidence>
<feature type="binding site" evidence="5">
    <location>
        <position position="49"/>
    </location>
    <ligand>
        <name>Mg(2+)</name>
        <dbReference type="ChEBI" id="CHEBI:18420"/>
    </ligand>
</feature>
<keyword evidence="2 4" id="KW-0547">Nucleotide-binding</keyword>
<keyword evidence="7" id="KW-1185">Reference proteome</keyword>
<dbReference type="PANTHER" id="PTHR11711">
    <property type="entry name" value="ADP RIBOSYLATION FACTOR-RELATED"/>
    <property type="match status" value="1"/>
</dbReference>
<dbReference type="OrthoDB" id="2431561at2759"/>
<dbReference type="PRINTS" id="PR00328">
    <property type="entry name" value="SAR1GTPBP"/>
</dbReference>
<dbReference type="GO" id="GO:0046872">
    <property type="term" value="F:metal ion binding"/>
    <property type="evidence" value="ECO:0007669"/>
    <property type="project" value="UniProtKB-KW"/>
</dbReference>
<dbReference type="FunFam" id="3.40.50.300:FF:001166">
    <property type="entry name" value="ADP-ribosylation factor D"/>
    <property type="match status" value="1"/>
</dbReference>
<evidence type="ECO:0000313" key="6">
    <source>
        <dbReference type="EMBL" id="KAF9149145.1"/>
    </source>
</evidence>
<evidence type="ECO:0000256" key="3">
    <source>
        <dbReference type="ARBA" id="ARBA00023134"/>
    </source>
</evidence>
<dbReference type="AlphaFoldDB" id="A0A9P5RWF1"/>
<comment type="similarity">
    <text evidence="1">Belongs to the small GTPase superfamily. Arf family.</text>
</comment>
<dbReference type="GO" id="GO:0005525">
    <property type="term" value="F:GTP binding"/>
    <property type="evidence" value="ECO:0007669"/>
    <property type="project" value="UniProtKB-KW"/>
</dbReference>
<feature type="binding site" evidence="5">
    <location>
        <position position="32"/>
    </location>
    <ligand>
        <name>Mg(2+)</name>
        <dbReference type="ChEBI" id="CHEBI:18420"/>
    </ligand>
</feature>
<comment type="caution">
    <text evidence="6">The sequence shown here is derived from an EMBL/GenBank/DDBJ whole genome shotgun (WGS) entry which is preliminary data.</text>
</comment>
<evidence type="ECO:0000256" key="4">
    <source>
        <dbReference type="PIRSR" id="PIRSR606689-1"/>
    </source>
</evidence>
<dbReference type="InterPro" id="IPR027417">
    <property type="entry name" value="P-loop_NTPase"/>
</dbReference>
<dbReference type="PROSITE" id="PS51417">
    <property type="entry name" value="ARF"/>
    <property type="match status" value="1"/>
</dbReference>
<proteinExistence type="inferred from homology"/>
<sequence>MGMTLSNYRLPSHNCHRDRKILLLGLDSSGKTSILYRLHLDSFGGFIPTIGFNVENIRPPFCKEHLVLWDISGQSIQLWRHYFLHNEALVFVVDSTDYARIREAKEALWRVLQHQDMAETRFLLVYANKQDRPNAMTVREVMEALDIENLVKTATPTTGAAGAAGRRRRWHVQGSSALLGDGLWKGIEWLCAQIKDRSMNTSVATPSTSNKG</sequence>
<keyword evidence="5" id="KW-0460">Magnesium</keyword>
<dbReference type="Gene3D" id="3.40.50.300">
    <property type="entry name" value="P-loop containing nucleotide triphosphate hydrolases"/>
    <property type="match status" value="1"/>
</dbReference>